<feature type="transmembrane region" description="Helical" evidence="7">
    <location>
        <begin position="383"/>
        <end position="405"/>
    </location>
</feature>
<feature type="transmembrane region" description="Helical" evidence="7">
    <location>
        <begin position="314"/>
        <end position="337"/>
    </location>
</feature>
<gene>
    <name evidence="8" type="ORF">OTU49_012269</name>
</gene>
<feature type="region of interest" description="Disordered" evidence="6">
    <location>
        <begin position="32"/>
        <end position="194"/>
    </location>
</feature>
<comment type="similarity">
    <text evidence="5">Belongs to the TMEM179 family.</text>
</comment>
<evidence type="ECO:0000256" key="5">
    <source>
        <dbReference type="ARBA" id="ARBA00093776"/>
    </source>
</evidence>
<name>A0AAW0VZZ0_CHEQU</name>
<sequence>TKTCTSGPRVKHHPSSIFRAVNVYVWERMMDGSEDSDRGRKQGRSPRRRDLSPSRRCLDEARGRTSSSVKQDRGQHTLPSQSPRSIRRGRANSPGRQSPKQHRRSGRDNSPRRQNTSHESRDHRSNSRDHSPRRQNVSRESREHRSNSRDQSPVRLTTSHQGGNSTQQSPEKHQPGRRPRRGSHRRGRQHKQWEYRHPETAALEGETTTARLEVFSIILHVVALAAALSVMVPMAIVTSRWEVERKMCPLFVNKPPGFDHRWGWGNPDKTPCNMTAFLPIIEVVLSTTLLLFHSGLLNIWRLKGEPPAFAFTRIYTLVVLAIVALETLLAFAVAIILTEGFRHTCISFDLNLSWNEYVATCKENFDDRDEAYVMNQLHTFIKIVMALVGSWINVITTVLLTIVYVTRSKICSCELVCI</sequence>
<feature type="compositionally biased region" description="Basic and acidic residues" evidence="6">
    <location>
        <begin position="106"/>
        <end position="148"/>
    </location>
</feature>
<dbReference type="Proteomes" id="UP001445076">
    <property type="component" value="Unassembled WGS sequence"/>
</dbReference>
<feature type="compositionally biased region" description="Basic residues" evidence="6">
    <location>
        <begin position="175"/>
        <end position="190"/>
    </location>
</feature>
<proteinExistence type="inferred from homology"/>
<feature type="non-terminal residue" evidence="8">
    <location>
        <position position="1"/>
    </location>
</feature>
<reference evidence="8 9" key="1">
    <citation type="journal article" date="2024" name="BMC Genomics">
        <title>Genome assembly of redclaw crayfish (Cherax quadricarinatus) provides insights into its immune adaptation and hypoxia tolerance.</title>
        <authorList>
            <person name="Liu Z."/>
            <person name="Zheng J."/>
            <person name="Li H."/>
            <person name="Fang K."/>
            <person name="Wang S."/>
            <person name="He J."/>
            <person name="Zhou D."/>
            <person name="Weng S."/>
            <person name="Chi M."/>
            <person name="Gu Z."/>
            <person name="He J."/>
            <person name="Li F."/>
            <person name="Wang M."/>
        </authorList>
    </citation>
    <scope>NUCLEOTIDE SEQUENCE [LARGE SCALE GENOMIC DNA]</scope>
    <source>
        <strain evidence="8">ZL_2023a</strain>
    </source>
</reference>
<dbReference type="InterPro" id="IPR059010">
    <property type="entry name" value="TMEM179-179B"/>
</dbReference>
<keyword evidence="9" id="KW-1185">Reference proteome</keyword>
<evidence type="ECO:0000313" key="8">
    <source>
        <dbReference type="EMBL" id="KAK8722552.1"/>
    </source>
</evidence>
<dbReference type="Pfam" id="PF26158">
    <property type="entry name" value="Claudin_TMEM179-179B"/>
    <property type="match status" value="1"/>
</dbReference>
<evidence type="ECO:0000256" key="7">
    <source>
        <dbReference type="SAM" id="Phobius"/>
    </source>
</evidence>
<keyword evidence="4 7" id="KW-0472">Membrane</keyword>
<feature type="transmembrane region" description="Helical" evidence="7">
    <location>
        <begin position="276"/>
        <end position="294"/>
    </location>
</feature>
<feature type="transmembrane region" description="Helical" evidence="7">
    <location>
        <begin position="217"/>
        <end position="237"/>
    </location>
</feature>
<evidence type="ECO:0000256" key="2">
    <source>
        <dbReference type="ARBA" id="ARBA00022692"/>
    </source>
</evidence>
<evidence type="ECO:0000256" key="4">
    <source>
        <dbReference type="ARBA" id="ARBA00023136"/>
    </source>
</evidence>
<protein>
    <submittedName>
        <fullName evidence="8">Uncharacterized protein</fullName>
    </submittedName>
</protein>
<keyword evidence="3 7" id="KW-1133">Transmembrane helix</keyword>
<evidence type="ECO:0000256" key="6">
    <source>
        <dbReference type="SAM" id="MobiDB-lite"/>
    </source>
</evidence>
<dbReference type="EMBL" id="JARKIK010000095">
    <property type="protein sequence ID" value="KAK8722552.1"/>
    <property type="molecule type" value="Genomic_DNA"/>
</dbReference>
<organism evidence="8 9">
    <name type="scientific">Cherax quadricarinatus</name>
    <name type="common">Australian red claw crayfish</name>
    <dbReference type="NCBI Taxonomy" id="27406"/>
    <lineage>
        <taxon>Eukaryota</taxon>
        <taxon>Metazoa</taxon>
        <taxon>Ecdysozoa</taxon>
        <taxon>Arthropoda</taxon>
        <taxon>Crustacea</taxon>
        <taxon>Multicrustacea</taxon>
        <taxon>Malacostraca</taxon>
        <taxon>Eumalacostraca</taxon>
        <taxon>Eucarida</taxon>
        <taxon>Decapoda</taxon>
        <taxon>Pleocyemata</taxon>
        <taxon>Astacidea</taxon>
        <taxon>Parastacoidea</taxon>
        <taxon>Parastacidae</taxon>
        <taxon>Cherax</taxon>
    </lineage>
</organism>
<comment type="caution">
    <text evidence="8">The sequence shown here is derived from an EMBL/GenBank/DDBJ whole genome shotgun (WGS) entry which is preliminary data.</text>
</comment>
<comment type="subcellular location">
    <subcellularLocation>
        <location evidence="1">Membrane</location>
        <topology evidence="1">Multi-pass membrane protein</topology>
    </subcellularLocation>
</comment>
<evidence type="ECO:0000256" key="1">
    <source>
        <dbReference type="ARBA" id="ARBA00004141"/>
    </source>
</evidence>
<feature type="compositionally biased region" description="Polar residues" evidence="6">
    <location>
        <begin position="150"/>
        <end position="169"/>
    </location>
</feature>
<evidence type="ECO:0000313" key="9">
    <source>
        <dbReference type="Proteomes" id="UP001445076"/>
    </source>
</evidence>
<accession>A0AAW0VZZ0</accession>
<dbReference type="AlphaFoldDB" id="A0AAW0VZZ0"/>
<feature type="compositionally biased region" description="Basic and acidic residues" evidence="6">
    <location>
        <begin position="48"/>
        <end position="63"/>
    </location>
</feature>
<keyword evidence="2 7" id="KW-0812">Transmembrane</keyword>
<evidence type="ECO:0000256" key="3">
    <source>
        <dbReference type="ARBA" id="ARBA00022989"/>
    </source>
</evidence>